<proteinExistence type="predicted"/>
<dbReference type="InterPro" id="IPR013218">
    <property type="entry name" value="Dsn1/Mis13"/>
</dbReference>
<dbReference type="InParanoid" id="A0A1C7NEY0"/>
<protein>
    <submittedName>
        <fullName evidence="2">Kinetochore protein mis13</fullName>
    </submittedName>
</protein>
<evidence type="ECO:0000313" key="3">
    <source>
        <dbReference type="Proteomes" id="UP000093000"/>
    </source>
</evidence>
<reference evidence="2 3" key="1">
    <citation type="submission" date="2016-03" db="EMBL/GenBank/DDBJ databases">
        <title>Choanephora cucurbitarum.</title>
        <authorList>
            <person name="Min B."/>
            <person name="Park H."/>
            <person name="Park J.-H."/>
            <person name="Shin H.-D."/>
            <person name="Choi I.-G."/>
        </authorList>
    </citation>
    <scope>NUCLEOTIDE SEQUENCE [LARGE SCALE GENOMIC DNA]</scope>
    <source>
        <strain evidence="2 3">KUS-F28377</strain>
    </source>
</reference>
<organism evidence="2 3">
    <name type="scientific">Choanephora cucurbitarum</name>
    <dbReference type="NCBI Taxonomy" id="101091"/>
    <lineage>
        <taxon>Eukaryota</taxon>
        <taxon>Fungi</taxon>
        <taxon>Fungi incertae sedis</taxon>
        <taxon>Mucoromycota</taxon>
        <taxon>Mucoromycotina</taxon>
        <taxon>Mucoromycetes</taxon>
        <taxon>Mucorales</taxon>
        <taxon>Mucorineae</taxon>
        <taxon>Choanephoraceae</taxon>
        <taxon>Choanephoroideae</taxon>
        <taxon>Choanephora</taxon>
    </lineage>
</organism>
<dbReference type="OrthoDB" id="3364649at2759"/>
<comment type="caution">
    <text evidence="2">The sequence shown here is derived from an EMBL/GenBank/DDBJ whole genome shotgun (WGS) entry which is preliminary data.</text>
</comment>
<dbReference type="GO" id="GO:0007059">
    <property type="term" value="P:chromosome segregation"/>
    <property type="evidence" value="ECO:0007669"/>
    <property type="project" value="InterPro"/>
</dbReference>
<accession>A0A1C7NEY0</accession>
<keyword evidence="1" id="KW-0175">Coiled coil</keyword>
<evidence type="ECO:0000313" key="2">
    <source>
        <dbReference type="EMBL" id="OBZ87683.1"/>
    </source>
</evidence>
<dbReference type="GO" id="GO:0000444">
    <property type="term" value="C:MIS12/MIND type complex"/>
    <property type="evidence" value="ECO:0007669"/>
    <property type="project" value="InterPro"/>
</dbReference>
<name>A0A1C7NEY0_9FUNG</name>
<dbReference type="STRING" id="101091.A0A1C7NEY0"/>
<sequence length="366" mass="42256">MVILTDSTNQPFIVDSQTGIAFKRRAIPAAIPATNLTDSIPATTPEHSAFHHISLGQALSVDDSVSHYSSVDWSDSSQASSVPLRVLAPPEDAPFSEYYKYLPHNFTRAQKMKQLLIWVGQKVVREEQSEPVVNMSREELEIHTLKNSLMQKTIKAIMDDDVEISGYKRPDNSNYSQERPNPINQENERKLTTLEQTVQLLQNEIDEWKENTDQLYEQHAALIDQQNDAEPEEDQLIDLDTFDFEQFAEELEDIEQREFVRQFSQKQKEKSVLKSDAFRQMTEELDLGVANIRQTLNQVDQFLAETDADVSHEMTRLAKEQRERSRYIPIIQDKQVLGAFENTEERRKQSENKTVADILRFIARRG</sequence>
<dbReference type="GO" id="GO:0051301">
    <property type="term" value="P:cell division"/>
    <property type="evidence" value="ECO:0007669"/>
    <property type="project" value="InterPro"/>
</dbReference>
<keyword evidence="3" id="KW-1185">Reference proteome</keyword>
<dbReference type="PANTHER" id="PTHR14778:SF2">
    <property type="entry name" value="KINETOCHORE-ASSOCIATED PROTEIN DSN1 HOMOLOG"/>
    <property type="match status" value="1"/>
</dbReference>
<dbReference type="AlphaFoldDB" id="A0A1C7NEY0"/>
<dbReference type="PANTHER" id="PTHR14778">
    <property type="entry name" value="KINETOCHORE-ASSOCIATED PROTEIN DSN1 HOMOLOG"/>
    <property type="match status" value="1"/>
</dbReference>
<gene>
    <name evidence="2" type="primary">mis13</name>
    <name evidence="2" type="ORF">A0J61_04269</name>
</gene>
<dbReference type="Pfam" id="PF08202">
    <property type="entry name" value="MIS13"/>
    <property type="match status" value="1"/>
</dbReference>
<dbReference type="Proteomes" id="UP000093000">
    <property type="component" value="Unassembled WGS sequence"/>
</dbReference>
<evidence type="ECO:0000256" key="1">
    <source>
        <dbReference type="SAM" id="Coils"/>
    </source>
</evidence>
<feature type="coiled-coil region" evidence="1">
    <location>
        <begin position="184"/>
        <end position="225"/>
    </location>
</feature>
<dbReference type="EMBL" id="LUGH01000205">
    <property type="protein sequence ID" value="OBZ87683.1"/>
    <property type="molecule type" value="Genomic_DNA"/>
</dbReference>